<dbReference type="GO" id="GO:0005524">
    <property type="term" value="F:ATP binding"/>
    <property type="evidence" value="ECO:0007669"/>
    <property type="project" value="UniProtKB-KW"/>
</dbReference>
<evidence type="ECO:0000256" key="3">
    <source>
        <dbReference type="ARBA" id="ARBA00022692"/>
    </source>
</evidence>
<organism evidence="10 11">
    <name type="scientific">Rhodovulum visakhapatnamense</name>
    <dbReference type="NCBI Taxonomy" id="364297"/>
    <lineage>
        <taxon>Bacteria</taxon>
        <taxon>Pseudomonadati</taxon>
        <taxon>Pseudomonadota</taxon>
        <taxon>Alphaproteobacteria</taxon>
        <taxon>Rhodobacterales</taxon>
        <taxon>Paracoccaceae</taxon>
        <taxon>Rhodovulum</taxon>
    </lineage>
</organism>
<evidence type="ECO:0000313" key="11">
    <source>
        <dbReference type="Proteomes" id="UP000295484"/>
    </source>
</evidence>
<feature type="transmembrane region" description="Helical" evidence="8">
    <location>
        <begin position="177"/>
        <end position="203"/>
    </location>
</feature>
<comment type="subcellular location">
    <subcellularLocation>
        <location evidence="1">Cell membrane</location>
        <topology evidence="1">Multi-pass membrane protein</topology>
    </subcellularLocation>
</comment>
<feature type="transmembrane region" description="Helical" evidence="8">
    <location>
        <begin position="20"/>
        <end position="40"/>
    </location>
</feature>
<dbReference type="Gene3D" id="3.40.50.300">
    <property type="entry name" value="P-loop containing nucleotide triphosphate hydrolases"/>
    <property type="match status" value="1"/>
</dbReference>
<comment type="caution">
    <text evidence="10">The sequence shown here is derived from an EMBL/GenBank/DDBJ whole genome shotgun (WGS) entry which is preliminary data.</text>
</comment>
<dbReference type="PANTHER" id="PTHR11384">
    <property type="entry name" value="ATP-BINDING CASSETTE, SUB-FAMILY D MEMBER"/>
    <property type="match status" value="1"/>
</dbReference>
<proteinExistence type="predicted"/>
<dbReference type="PROSITE" id="PS50893">
    <property type="entry name" value="ABC_TRANSPORTER_2"/>
    <property type="match status" value="1"/>
</dbReference>
<evidence type="ECO:0000256" key="1">
    <source>
        <dbReference type="ARBA" id="ARBA00004651"/>
    </source>
</evidence>
<dbReference type="InterPro" id="IPR027417">
    <property type="entry name" value="P-loop_NTPase"/>
</dbReference>
<feature type="transmembrane region" description="Helical" evidence="8">
    <location>
        <begin position="94"/>
        <end position="119"/>
    </location>
</feature>
<dbReference type="GO" id="GO:0005886">
    <property type="term" value="C:plasma membrane"/>
    <property type="evidence" value="ECO:0007669"/>
    <property type="project" value="UniProtKB-SubCell"/>
</dbReference>
<evidence type="ECO:0000256" key="6">
    <source>
        <dbReference type="ARBA" id="ARBA00022989"/>
    </source>
</evidence>
<feature type="domain" description="ABC transporter" evidence="9">
    <location>
        <begin position="436"/>
        <end position="663"/>
    </location>
</feature>
<protein>
    <submittedName>
        <fullName evidence="10">ABC-type uncharacterized transport system fused permease/ATPase subunit</fullName>
    </submittedName>
</protein>
<evidence type="ECO:0000256" key="7">
    <source>
        <dbReference type="ARBA" id="ARBA00023136"/>
    </source>
</evidence>
<evidence type="ECO:0000256" key="5">
    <source>
        <dbReference type="ARBA" id="ARBA00022840"/>
    </source>
</evidence>
<dbReference type="InterPro" id="IPR017871">
    <property type="entry name" value="ABC_transporter-like_CS"/>
</dbReference>
<gene>
    <name evidence="10" type="ORF">EV657_11199</name>
</gene>
<accession>A0A4R8FWY0</accession>
<dbReference type="InterPro" id="IPR050835">
    <property type="entry name" value="ABC_transporter_sub-D"/>
</dbReference>
<reference evidence="10 11" key="1">
    <citation type="submission" date="2019-03" db="EMBL/GenBank/DDBJ databases">
        <title>Genomic Encyclopedia of Type Strains, Phase IV (KMG-IV): sequencing the most valuable type-strain genomes for metagenomic binning, comparative biology and taxonomic classification.</title>
        <authorList>
            <person name="Goeker M."/>
        </authorList>
    </citation>
    <scope>NUCLEOTIDE SEQUENCE [LARGE SCALE GENOMIC DNA]</scope>
    <source>
        <strain evidence="10 11">JA181</strain>
    </source>
</reference>
<dbReference type="PANTHER" id="PTHR11384:SF59">
    <property type="entry name" value="LYSOSOMAL COBALAMIN TRANSPORTER ABCD4"/>
    <property type="match status" value="1"/>
</dbReference>
<dbReference type="Gene3D" id="1.20.1560.10">
    <property type="entry name" value="ABC transporter type 1, transmembrane domain"/>
    <property type="match status" value="1"/>
</dbReference>
<keyword evidence="7 8" id="KW-0472">Membrane</keyword>
<dbReference type="SUPFAM" id="SSF90123">
    <property type="entry name" value="ABC transporter transmembrane region"/>
    <property type="match status" value="1"/>
</dbReference>
<evidence type="ECO:0000256" key="2">
    <source>
        <dbReference type="ARBA" id="ARBA00022448"/>
    </source>
</evidence>
<keyword evidence="4" id="KW-0547">Nucleotide-binding</keyword>
<dbReference type="Proteomes" id="UP000295484">
    <property type="component" value="Unassembled WGS sequence"/>
</dbReference>
<evidence type="ECO:0000256" key="4">
    <source>
        <dbReference type="ARBA" id="ARBA00022741"/>
    </source>
</evidence>
<dbReference type="SUPFAM" id="SSF52540">
    <property type="entry name" value="P-loop containing nucleoside triphosphate hydrolases"/>
    <property type="match status" value="1"/>
</dbReference>
<feature type="transmembrane region" description="Helical" evidence="8">
    <location>
        <begin position="244"/>
        <end position="264"/>
    </location>
</feature>
<sequence>MSGRPPERGWHVTGKVRANGARAVVCRLTGFWGLVTAYWVSSRWKEAWVLTVVVFGLTTLLSKASVWVATSSADFLAALANFHRAEAGVDPAEVLLTAAAALVGIYAARACGVACRHFLSTTLHRRARAWLVGRFDAAILADERIALDLMSDRSETELGARLPDAIDQRIDECSIGLYGGLIGLTMGLWGAITSVWFVSAAILERSQPVPQLDRWGASANAWIEAQFGPALAARVDLVPGAHGTALLVAGLILLYVPAITWIAWRLGRILERQKLQRQRRDGAWRGELGGLLHRVGQIAASRGERAQRRINARLYAALDRTWGRQNGLGAAMMLFTDLYNFLSHRLLAYLPALPAFMAGHMSFKTFAASSELTAGLIGDLSWFINVMPEIATLRANAGRLTELARAVERVRARQDFYAETGISRFDRRRDARGALVEIRDLALCHRGHDAEPFLTVPRLRLDRGDRIYLRGANGCGKSSLLKAVAGLWPYGEGRVALAGGARMFFAGQEPDLPERMSLKTLVCYPEAPEKHGDLVVARVLYRAGLGQFITSLHHDLHHGKTWRTVLSGGQKQRLVLARILLTRPDILLLDEATSALDANAAVDFHDALCEELPRTAVIAVLHGETAPYGPDGRPFYAAVLDIAEGVGQVRPVLAPGLAAARHAAE</sequence>
<keyword evidence="3 8" id="KW-0812">Transmembrane</keyword>
<evidence type="ECO:0000259" key="9">
    <source>
        <dbReference type="PROSITE" id="PS50893"/>
    </source>
</evidence>
<evidence type="ECO:0000313" key="10">
    <source>
        <dbReference type="EMBL" id="TDX28582.1"/>
    </source>
</evidence>
<dbReference type="InterPro" id="IPR036640">
    <property type="entry name" value="ABC1_TM_sf"/>
</dbReference>
<dbReference type="Pfam" id="PF00005">
    <property type="entry name" value="ABC_tran"/>
    <property type="match status" value="1"/>
</dbReference>
<dbReference type="SMART" id="SM00382">
    <property type="entry name" value="AAA"/>
    <property type="match status" value="1"/>
</dbReference>
<dbReference type="EMBL" id="SOEB01000011">
    <property type="protein sequence ID" value="TDX28582.1"/>
    <property type="molecule type" value="Genomic_DNA"/>
</dbReference>
<dbReference type="InterPro" id="IPR003439">
    <property type="entry name" value="ABC_transporter-like_ATP-bd"/>
</dbReference>
<keyword evidence="5" id="KW-0067">ATP-binding</keyword>
<dbReference type="InterPro" id="IPR003593">
    <property type="entry name" value="AAA+_ATPase"/>
</dbReference>
<dbReference type="AlphaFoldDB" id="A0A4R8FWY0"/>
<evidence type="ECO:0000256" key="8">
    <source>
        <dbReference type="SAM" id="Phobius"/>
    </source>
</evidence>
<dbReference type="GO" id="GO:0016887">
    <property type="term" value="F:ATP hydrolysis activity"/>
    <property type="evidence" value="ECO:0007669"/>
    <property type="project" value="InterPro"/>
</dbReference>
<feature type="transmembrane region" description="Helical" evidence="8">
    <location>
        <begin position="47"/>
        <end position="69"/>
    </location>
</feature>
<keyword evidence="2" id="KW-0813">Transport</keyword>
<dbReference type="PROSITE" id="PS00211">
    <property type="entry name" value="ABC_TRANSPORTER_1"/>
    <property type="match status" value="1"/>
</dbReference>
<name>A0A4R8FWY0_9RHOB</name>
<keyword evidence="6 8" id="KW-1133">Transmembrane helix</keyword>